<dbReference type="InterPro" id="IPR033749">
    <property type="entry name" value="Polyprenyl_synt_CS"/>
</dbReference>
<keyword evidence="9" id="KW-1185">Reference proteome</keyword>
<dbReference type="GO" id="GO:0046872">
    <property type="term" value="F:metal ion binding"/>
    <property type="evidence" value="ECO:0007669"/>
    <property type="project" value="UniProtKB-KW"/>
</dbReference>
<dbReference type="SUPFAM" id="SSF48576">
    <property type="entry name" value="Terpenoid synthases"/>
    <property type="match status" value="1"/>
</dbReference>
<keyword evidence="5" id="KW-0460">Magnesium</keyword>
<evidence type="ECO:0000256" key="1">
    <source>
        <dbReference type="ARBA" id="ARBA00001946"/>
    </source>
</evidence>
<evidence type="ECO:0000256" key="4">
    <source>
        <dbReference type="ARBA" id="ARBA00022723"/>
    </source>
</evidence>
<dbReference type="AlphaFoldDB" id="A0A6N6VTQ4"/>
<dbReference type="SFLD" id="SFLDS00005">
    <property type="entry name" value="Isoprenoid_Synthase_Type_I"/>
    <property type="match status" value="1"/>
</dbReference>
<keyword evidence="4" id="KW-0479">Metal-binding</keyword>
<dbReference type="PROSITE" id="PS00723">
    <property type="entry name" value="POLYPRENYL_SYNTHASE_1"/>
    <property type="match status" value="1"/>
</dbReference>
<gene>
    <name evidence="8" type="ORF">GCL60_12955</name>
</gene>
<dbReference type="PANTHER" id="PTHR43281">
    <property type="entry name" value="FARNESYL DIPHOSPHATE SYNTHASE"/>
    <property type="match status" value="1"/>
</dbReference>
<comment type="caution">
    <text evidence="8">The sequence shown here is derived from an EMBL/GenBank/DDBJ whole genome shotgun (WGS) entry which is preliminary data.</text>
</comment>
<dbReference type="FunFam" id="1.10.600.10:FF:000001">
    <property type="entry name" value="Geranylgeranyl diphosphate synthase"/>
    <property type="match status" value="1"/>
</dbReference>
<dbReference type="InterPro" id="IPR008949">
    <property type="entry name" value="Isoprenoid_synthase_dom_sf"/>
</dbReference>
<name>A0A6N6VTQ4_9BACT</name>
<sequence length="346" mass="38944">MLNEIAFERFLSLFYKKGYNMSELHKNIPFFLQMINSDIESYLIKKLATYQDISYFDEISTAYKHPLNAGGKRVRPLLTLICAGAFSGEAGIETARNSALAVEKIHTYSLVHDDLPCMDNDDLRRGLPTTHKIYGEAKGLLIGDALLTESFKTIAQTSLNRPKYLSFLINELSEGSGVRGMILGQWLDISYTNRNEVTWEQMEIVHRNKTGKLLGTALSLGFLCGADHFKNEIPETKLFELNNIIKEAGELIGLSFQIIDDILDATKSSEQLGKTSGKDEAQNKLTAVKLLGFDKAEKLAASYTDRAKLLLQSLFENTHIINNNINSIYYQKMLLSQIELLLDRSK</sequence>
<keyword evidence="6" id="KW-0414">Isoprene biosynthesis</keyword>
<comment type="similarity">
    <text evidence="2 7">Belongs to the FPP/GGPP synthase family.</text>
</comment>
<evidence type="ECO:0000256" key="7">
    <source>
        <dbReference type="RuleBase" id="RU004466"/>
    </source>
</evidence>
<evidence type="ECO:0000256" key="2">
    <source>
        <dbReference type="ARBA" id="ARBA00006706"/>
    </source>
</evidence>
<evidence type="ECO:0000313" key="8">
    <source>
        <dbReference type="EMBL" id="KAB8038076.1"/>
    </source>
</evidence>
<dbReference type="GO" id="GO:0016114">
    <property type="term" value="P:terpenoid biosynthetic process"/>
    <property type="evidence" value="ECO:0007669"/>
    <property type="project" value="UniProtKB-ARBA"/>
</dbReference>
<dbReference type="EMBL" id="WFLM01000004">
    <property type="protein sequence ID" value="KAB8038076.1"/>
    <property type="molecule type" value="Genomic_DNA"/>
</dbReference>
<dbReference type="PROSITE" id="PS00444">
    <property type="entry name" value="POLYPRENYL_SYNTHASE_2"/>
    <property type="match status" value="1"/>
</dbReference>
<reference evidence="8 9" key="1">
    <citation type="submission" date="2019-10" db="EMBL/GenBank/DDBJ databases">
        <title>New species of Slilvanegrellaceae.</title>
        <authorList>
            <person name="Pitt A."/>
            <person name="Hahn M.W."/>
        </authorList>
    </citation>
    <scope>NUCLEOTIDE SEQUENCE [LARGE SCALE GENOMIC DNA]</scope>
    <source>
        <strain evidence="8 9">SP-Ram-0.45-NSY-1</strain>
    </source>
</reference>
<dbReference type="GO" id="GO:0004659">
    <property type="term" value="F:prenyltransferase activity"/>
    <property type="evidence" value="ECO:0007669"/>
    <property type="project" value="InterPro"/>
</dbReference>
<evidence type="ECO:0000256" key="3">
    <source>
        <dbReference type="ARBA" id="ARBA00022679"/>
    </source>
</evidence>
<protein>
    <submittedName>
        <fullName evidence="8">Polyprenyl synthetase family protein</fullName>
    </submittedName>
</protein>
<evidence type="ECO:0000256" key="6">
    <source>
        <dbReference type="ARBA" id="ARBA00023229"/>
    </source>
</evidence>
<accession>A0A6N6VTQ4</accession>
<dbReference type="CDD" id="cd00685">
    <property type="entry name" value="Trans_IPPS_HT"/>
    <property type="match status" value="1"/>
</dbReference>
<evidence type="ECO:0000313" key="9">
    <source>
        <dbReference type="Proteomes" id="UP000437748"/>
    </source>
</evidence>
<proteinExistence type="inferred from homology"/>
<dbReference type="SFLD" id="SFLDG01017">
    <property type="entry name" value="Polyprenyl_Transferase_Like"/>
    <property type="match status" value="1"/>
</dbReference>
<dbReference type="Proteomes" id="UP000437748">
    <property type="component" value="Unassembled WGS sequence"/>
</dbReference>
<dbReference type="PANTHER" id="PTHR43281:SF1">
    <property type="entry name" value="FARNESYL DIPHOSPHATE SYNTHASE"/>
    <property type="match status" value="1"/>
</dbReference>
<dbReference type="Pfam" id="PF00348">
    <property type="entry name" value="polyprenyl_synt"/>
    <property type="match status" value="1"/>
</dbReference>
<comment type="cofactor">
    <cofactor evidence="1">
        <name>Mg(2+)</name>
        <dbReference type="ChEBI" id="CHEBI:18420"/>
    </cofactor>
</comment>
<organism evidence="8 9">
    <name type="scientific">Silvanigrella paludirubra</name>
    <dbReference type="NCBI Taxonomy" id="2499159"/>
    <lineage>
        <taxon>Bacteria</taxon>
        <taxon>Pseudomonadati</taxon>
        <taxon>Bdellovibrionota</taxon>
        <taxon>Oligoflexia</taxon>
        <taxon>Silvanigrellales</taxon>
        <taxon>Silvanigrellaceae</taxon>
        <taxon>Silvanigrella</taxon>
    </lineage>
</organism>
<keyword evidence="3 7" id="KW-0808">Transferase</keyword>
<dbReference type="InterPro" id="IPR000092">
    <property type="entry name" value="Polyprenyl_synt"/>
</dbReference>
<evidence type="ECO:0000256" key="5">
    <source>
        <dbReference type="ARBA" id="ARBA00022842"/>
    </source>
</evidence>
<dbReference type="Gene3D" id="1.10.600.10">
    <property type="entry name" value="Farnesyl Diphosphate Synthase"/>
    <property type="match status" value="1"/>
</dbReference>